<dbReference type="EMBL" id="CP036433">
    <property type="protein sequence ID" value="QDU94451.1"/>
    <property type="molecule type" value="Genomic_DNA"/>
</dbReference>
<accession>A0A518DRI7</accession>
<name>A0A518DRI7_9BACT</name>
<keyword evidence="2" id="KW-1185">Reference proteome</keyword>
<proteinExistence type="predicted"/>
<dbReference type="AlphaFoldDB" id="A0A518DRI7"/>
<gene>
    <name evidence="1" type="ORF">Pla8534_22420</name>
</gene>
<sequence>MKSIGERMPAAWIPHERLAELENEIQSLIDESESSMPEAQKILGALKLIQAACQFAKQEEDAGIYVG</sequence>
<evidence type="ECO:0000313" key="1">
    <source>
        <dbReference type="EMBL" id="QDU94451.1"/>
    </source>
</evidence>
<protein>
    <submittedName>
        <fullName evidence="1">Uncharacterized protein</fullName>
    </submittedName>
</protein>
<reference evidence="1 2" key="1">
    <citation type="submission" date="2019-02" db="EMBL/GenBank/DDBJ databases">
        <title>Deep-cultivation of Planctomycetes and their phenomic and genomic characterization uncovers novel biology.</title>
        <authorList>
            <person name="Wiegand S."/>
            <person name="Jogler M."/>
            <person name="Boedeker C."/>
            <person name="Pinto D."/>
            <person name="Vollmers J."/>
            <person name="Rivas-Marin E."/>
            <person name="Kohn T."/>
            <person name="Peeters S.H."/>
            <person name="Heuer A."/>
            <person name="Rast P."/>
            <person name="Oberbeckmann S."/>
            <person name="Bunk B."/>
            <person name="Jeske O."/>
            <person name="Meyerdierks A."/>
            <person name="Storesund J.E."/>
            <person name="Kallscheuer N."/>
            <person name="Luecker S."/>
            <person name="Lage O.M."/>
            <person name="Pohl T."/>
            <person name="Merkel B.J."/>
            <person name="Hornburger P."/>
            <person name="Mueller R.-W."/>
            <person name="Bruemmer F."/>
            <person name="Labrenz M."/>
            <person name="Spormann A.M."/>
            <person name="Op den Camp H."/>
            <person name="Overmann J."/>
            <person name="Amann R."/>
            <person name="Jetten M.S.M."/>
            <person name="Mascher T."/>
            <person name="Medema M.H."/>
            <person name="Devos D.P."/>
            <person name="Kaster A.-K."/>
            <person name="Ovreas L."/>
            <person name="Rohde M."/>
            <person name="Galperin M.Y."/>
            <person name="Jogler C."/>
        </authorList>
    </citation>
    <scope>NUCLEOTIDE SEQUENCE [LARGE SCALE GENOMIC DNA]</scope>
    <source>
        <strain evidence="1 2">Pla85_3_4</strain>
    </source>
</reference>
<dbReference type="Proteomes" id="UP000317648">
    <property type="component" value="Chromosome"/>
</dbReference>
<organism evidence="1 2">
    <name type="scientific">Lignipirellula cremea</name>
    <dbReference type="NCBI Taxonomy" id="2528010"/>
    <lineage>
        <taxon>Bacteria</taxon>
        <taxon>Pseudomonadati</taxon>
        <taxon>Planctomycetota</taxon>
        <taxon>Planctomycetia</taxon>
        <taxon>Pirellulales</taxon>
        <taxon>Pirellulaceae</taxon>
        <taxon>Lignipirellula</taxon>
    </lineage>
</organism>
<evidence type="ECO:0000313" key="2">
    <source>
        <dbReference type="Proteomes" id="UP000317648"/>
    </source>
</evidence>
<dbReference type="KEGG" id="lcre:Pla8534_22420"/>